<dbReference type="GO" id="GO:0004497">
    <property type="term" value="F:monooxygenase activity"/>
    <property type="evidence" value="ECO:0007669"/>
    <property type="project" value="UniProtKB-KW"/>
</dbReference>
<dbReference type="RefSeq" id="WP_133437931.1">
    <property type="nucleotide sequence ID" value="NZ_JAUFSA010000001.1"/>
</dbReference>
<evidence type="ECO:0000313" key="4">
    <source>
        <dbReference type="Proteomes" id="UP001229081"/>
    </source>
</evidence>
<keyword evidence="3" id="KW-0503">Monooxygenase</keyword>
<dbReference type="GO" id="GO:0071949">
    <property type="term" value="F:FAD binding"/>
    <property type="evidence" value="ECO:0007669"/>
    <property type="project" value="InterPro"/>
</dbReference>
<sequence length="471" mass="51710">MERRGGHAVVLGASMGGLLAARVLADHYDRVTVVERDVLPDDPVNRRGVPQGRLIHACLARLIRVLDELFPGIRDDLLAQGATTWDDGDFAKLDWSFNGHSMVRSGTSADAPQIVSPSRPVLEWNVRQRVRAIPKVTFCEKHDVVGLTATPDRRRVNGVRVIDRSSDHEKTLAADLVVDSTGRGSRTPVFLENLGYGRPPEDEVKVQLAYASQLVRMPSGVIKEHMIAHFPRPGRPRMFAMIGYENNSWMIAAGTMAGLEPPRDYAEILSYAAELAPNVAAVMGQAEPVGEVIHHRVPSNRWRRYDKMRRIPDGLLVLGDAVCSFNPIYGQGMTVAAIEATVLRDCLRRGGHGLVRRFTHIAAKKVRVAWQTAVASDLSLPEVPGPRPLWIRVNNACLEPVMTAAESDPVVAAQFMRVTAMIDPPARLLRPAILLRVARAQHRRTGLRSVDEGSGGDVVTRESLGTPARSA</sequence>
<name>A0A4R5WC75_9MYCO</name>
<feature type="domain" description="FAD-binding" evidence="2">
    <location>
        <begin position="9"/>
        <end position="343"/>
    </location>
</feature>
<organism evidence="3 4">
    <name type="scientific">Mycobacterium paragordonae</name>
    <dbReference type="NCBI Taxonomy" id="1389713"/>
    <lineage>
        <taxon>Bacteria</taxon>
        <taxon>Bacillati</taxon>
        <taxon>Actinomycetota</taxon>
        <taxon>Actinomycetes</taxon>
        <taxon>Mycobacteriales</taxon>
        <taxon>Mycobacteriaceae</taxon>
        <taxon>Mycobacterium</taxon>
    </lineage>
</organism>
<evidence type="ECO:0000313" key="3">
    <source>
        <dbReference type="EMBL" id="MDP7734544.1"/>
    </source>
</evidence>
<proteinExistence type="predicted"/>
<dbReference type="PANTHER" id="PTHR43422">
    <property type="entry name" value="THIAMINE THIAZOLE SYNTHASE"/>
    <property type="match status" value="1"/>
</dbReference>
<accession>A0A4R5WC75</accession>
<dbReference type="AlphaFoldDB" id="A0A4R5WC75"/>
<reference evidence="3" key="1">
    <citation type="submission" date="2023-06" db="EMBL/GenBank/DDBJ databases">
        <title>Identification of two novel mycobacterium reveal diversities and complexities of Mycobacterium gordonae clade.</title>
        <authorList>
            <person name="Matsumoto Y."/>
            <person name="Nakamura S."/>
            <person name="Motooka D."/>
            <person name="Fukushima K."/>
        </authorList>
    </citation>
    <scope>NUCLEOTIDE SEQUENCE</scope>
    <source>
        <strain evidence="3">TY812</strain>
    </source>
</reference>
<dbReference type="Proteomes" id="UP001229081">
    <property type="component" value="Unassembled WGS sequence"/>
</dbReference>
<dbReference type="InterPro" id="IPR002938">
    <property type="entry name" value="FAD-bd"/>
</dbReference>
<comment type="caution">
    <text evidence="3">The sequence shown here is derived from an EMBL/GenBank/DDBJ whole genome shotgun (WGS) entry which is preliminary data.</text>
</comment>
<keyword evidence="3" id="KW-0560">Oxidoreductase</keyword>
<feature type="region of interest" description="Disordered" evidence="1">
    <location>
        <begin position="445"/>
        <end position="471"/>
    </location>
</feature>
<dbReference type="Gene3D" id="3.50.50.60">
    <property type="entry name" value="FAD/NAD(P)-binding domain"/>
    <property type="match status" value="1"/>
</dbReference>
<dbReference type="EMBL" id="JAUFSA010000001">
    <property type="protein sequence ID" value="MDP7734544.1"/>
    <property type="molecule type" value="Genomic_DNA"/>
</dbReference>
<dbReference type="PANTHER" id="PTHR43422:SF3">
    <property type="entry name" value="THIAMINE THIAZOLE SYNTHASE"/>
    <property type="match status" value="1"/>
</dbReference>
<gene>
    <name evidence="3" type="ORF">QXL92_07280</name>
</gene>
<protein>
    <submittedName>
        <fullName evidence="3">FAD-dependent monooxygenase</fullName>
    </submittedName>
</protein>
<dbReference type="InterPro" id="IPR036188">
    <property type="entry name" value="FAD/NAD-bd_sf"/>
</dbReference>
<dbReference type="SUPFAM" id="SSF51905">
    <property type="entry name" value="FAD/NAD(P)-binding domain"/>
    <property type="match status" value="1"/>
</dbReference>
<evidence type="ECO:0000259" key="2">
    <source>
        <dbReference type="Pfam" id="PF01494"/>
    </source>
</evidence>
<evidence type="ECO:0000256" key="1">
    <source>
        <dbReference type="SAM" id="MobiDB-lite"/>
    </source>
</evidence>
<dbReference type="Pfam" id="PF01494">
    <property type="entry name" value="FAD_binding_3"/>
    <property type="match status" value="1"/>
</dbReference>